<dbReference type="GO" id="GO:0000155">
    <property type="term" value="F:phosphorelay sensor kinase activity"/>
    <property type="evidence" value="ECO:0007669"/>
    <property type="project" value="InterPro"/>
</dbReference>
<dbReference type="Proteomes" id="UP000246635">
    <property type="component" value="Unassembled WGS sequence"/>
</dbReference>
<comment type="catalytic activity">
    <reaction evidence="1">
        <text>ATP + protein L-histidine = ADP + protein N-phospho-L-histidine.</text>
        <dbReference type="EC" id="2.7.13.3"/>
    </reaction>
</comment>
<evidence type="ECO:0000259" key="12">
    <source>
        <dbReference type="Pfam" id="PF07730"/>
    </source>
</evidence>
<dbReference type="AlphaFoldDB" id="A0A2V2YZ96"/>
<dbReference type="InterPro" id="IPR003594">
    <property type="entry name" value="HATPase_dom"/>
</dbReference>
<keyword evidence="7" id="KW-0067">ATP-binding</keyword>
<feature type="transmembrane region" description="Helical" evidence="10">
    <location>
        <begin position="7"/>
        <end position="26"/>
    </location>
</feature>
<dbReference type="GO" id="GO:0005524">
    <property type="term" value="F:ATP binding"/>
    <property type="evidence" value="ECO:0007669"/>
    <property type="project" value="UniProtKB-KW"/>
</dbReference>
<keyword evidence="5" id="KW-0547">Nucleotide-binding</keyword>
<evidence type="ECO:0000313" key="13">
    <source>
        <dbReference type="EMBL" id="PWW06145.1"/>
    </source>
</evidence>
<protein>
    <recommendedName>
        <fullName evidence="2">histidine kinase</fullName>
        <ecNumber evidence="2">2.7.13.3</ecNumber>
    </recommendedName>
</protein>
<feature type="domain" description="Signal transduction histidine kinase subgroup 3 dimerisation and phosphoacceptor" evidence="12">
    <location>
        <begin position="183"/>
        <end position="248"/>
    </location>
</feature>
<reference evidence="13 14" key="1">
    <citation type="submission" date="2018-05" db="EMBL/GenBank/DDBJ databases">
        <title>Genomic Encyclopedia of Type Strains, Phase III (KMG-III): the genomes of soil and plant-associated and newly described type strains.</title>
        <authorList>
            <person name="Whitman W."/>
        </authorList>
    </citation>
    <scope>NUCLEOTIDE SEQUENCE [LARGE SCALE GENOMIC DNA]</scope>
    <source>
        <strain evidence="13 14">CECT 5696</strain>
    </source>
</reference>
<feature type="transmembrane region" description="Helical" evidence="10">
    <location>
        <begin position="32"/>
        <end position="51"/>
    </location>
</feature>
<dbReference type="RefSeq" id="WP_174812424.1">
    <property type="nucleotide sequence ID" value="NZ_CP054609.1"/>
</dbReference>
<keyword evidence="3" id="KW-0597">Phosphoprotein</keyword>
<comment type="caution">
    <text evidence="13">The sequence shown here is derived from an EMBL/GenBank/DDBJ whole genome shotgun (WGS) entry which is preliminary data.</text>
</comment>
<feature type="coiled-coil region" evidence="9">
    <location>
        <begin position="217"/>
        <end position="248"/>
    </location>
</feature>
<evidence type="ECO:0000313" key="14">
    <source>
        <dbReference type="Proteomes" id="UP000246635"/>
    </source>
</evidence>
<dbReference type="Gene3D" id="3.30.565.10">
    <property type="entry name" value="Histidine kinase-like ATPase, C-terminal domain"/>
    <property type="match status" value="1"/>
</dbReference>
<evidence type="ECO:0000256" key="6">
    <source>
        <dbReference type="ARBA" id="ARBA00022777"/>
    </source>
</evidence>
<dbReference type="CDD" id="cd16917">
    <property type="entry name" value="HATPase_UhpB-NarQ-NarX-like"/>
    <property type="match status" value="1"/>
</dbReference>
<keyword evidence="10" id="KW-1133">Transmembrane helix</keyword>
<sequence length="384" mass="42845">MTLLMTWLRHLFIIIPAAATLLARPADLSTSLFIICVLLAVLAVKLGELLPRLAPMLAVCELIGFGAMSYKWDGYLFLMPYSTLIAIYALSFKPRSLSAWATGGLAVQISAMNGREPELMFTACLLWLLLSAVLTAAKQYDEKSNRTELLYDQLAQQNEALEAARRRVVEYAAQIELYAQTEERNRIARDIHDDLGHRLIRVKMMAEAALHLFDHDAERARSTVEQMRDQLQDSMDRMRHTVRKLSASDEESRVYSLDKLVREASDMLSIELSFTITGRPEPLYPSIEYVLYRNAQEAITNAVRHGGASHVAVNLDFRPDGIVLSVENDGSLPAQPITSGLGMRGMQERAALVGGTITCQAADRFIVRTWVPSHQPTRALNQGG</sequence>
<feature type="coiled-coil region" evidence="9">
    <location>
        <begin position="144"/>
        <end position="181"/>
    </location>
</feature>
<feature type="domain" description="Histidine kinase/HSP90-like ATPase" evidence="11">
    <location>
        <begin position="291"/>
        <end position="368"/>
    </location>
</feature>
<accession>A0A2V2YZ96</accession>
<keyword evidence="8" id="KW-0902">Two-component regulatory system</keyword>
<keyword evidence="4" id="KW-0808">Transferase</keyword>
<dbReference type="GO" id="GO:0046983">
    <property type="term" value="F:protein dimerization activity"/>
    <property type="evidence" value="ECO:0007669"/>
    <property type="project" value="InterPro"/>
</dbReference>
<dbReference type="SUPFAM" id="SSF55874">
    <property type="entry name" value="ATPase domain of HSP90 chaperone/DNA topoisomerase II/histidine kinase"/>
    <property type="match status" value="1"/>
</dbReference>
<gene>
    <name evidence="13" type="ORF">DFQ01_10346</name>
</gene>
<evidence type="ECO:0000256" key="2">
    <source>
        <dbReference type="ARBA" id="ARBA00012438"/>
    </source>
</evidence>
<dbReference type="Gene3D" id="1.20.5.1930">
    <property type="match status" value="1"/>
</dbReference>
<dbReference type="GO" id="GO:0016020">
    <property type="term" value="C:membrane"/>
    <property type="evidence" value="ECO:0007669"/>
    <property type="project" value="InterPro"/>
</dbReference>
<dbReference type="PANTHER" id="PTHR24421:SF10">
    <property type="entry name" value="NITRATE_NITRITE SENSOR PROTEIN NARQ"/>
    <property type="match status" value="1"/>
</dbReference>
<dbReference type="InterPro" id="IPR050482">
    <property type="entry name" value="Sensor_HK_TwoCompSys"/>
</dbReference>
<evidence type="ECO:0000256" key="10">
    <source>
        <dbReference type="SAM" id="Phobius"/>
    </source>
</evidence>
<dbReference type="Pfam" id="PF02518">
    <property type="entry name" value="HATPase_c"/>
    <property type="match status" value="1"/>
</dbReference>
<dbReference type="Pfam" id="PF07730">
    <property type="entry name" value="HisKA_3"/>
    <property type="match status" value="1"/>
</dbReference>
<evidence type="ECO:0000259" key="11">
    <source>
        <dbReference type="Pfam" id="PF02518"/>
    </source>
</evidence>
<evidence type="ECO:0000256" key="7">
    <source>
        <dbReference type="ARBA" id="ARBA00022840"/>
    </source>
</evidence>
<dbReference type="EC" id="2.7.13.3" evidence="2"/>
<proteinExistence type="predicted"/>
<feature type="transmembrane region" description="Helical" evidence="10">
    <location>
        <begin position="119"/>
        <end position="137"/>
    </location>
</feature>
<keyword evidence="6 13" id="KW-0418">Kinase</keyword>
<evidence type="ECO:0000256" key="5">
    <source>
        <dbReference type="ARBA" id="ARBA00022741"/>
    </source>
</evidence>
<dbReference type="InterPro" id="IPR011712">
    <property type="entry name" value="Sig_transdc_His_kin_sub3_dim/P"/>
</dbReference>
<evidence type="ECO:0000256" key="1">
    <source>
        <dbReference type="ARBA" id="ARBA00000085"/>
    </source>
</evidence>
<keyword evidence="10" id="KW-0812">Transmembrane</keyword>
<evidence type="ECO:0000256" key="4">
    <source>
        <dbReference type="ARBA" id="ARBA00022679"/>
    </source>
</evidence>
<keyword evidence="9" id="KW-0175">Coiled coil</keyword>
<name>A0A2V2YZ96_9BACL</name>
<evidence type="ECO:0000256" key="8">
    <source>
        <dbReference type="ARBA" id="ARBA00023012"/>
    </source>
</evidence>
<organism evidence="13 14">
    <name type="scientific">Paenibacillus cellulosilyticus</name>
    <dbReference type="NCBI Taxonomy" id="375489"/>
    <lineage>
        <taxon>Bacteria</taxon>
        <taxon>Bacillati</taxon>
        <taxon>Bacillota</taxon>
        <taxon>Bacilli</taxon>
        <taxon>Bacillales</taxon>
        <taxon>Paenibacillaceae</taxon>
        <taxon>Paenibacillus</taxon>
    </lineage>
</organism>
<dbReference type="PANTHER" id="PTHR24421">
    <property type="entry name" value="NITRATE/NITRITE SENSOR PROTEIN NARX-RELATED"/>
    <property type="match status" value="1"/>
</dbReference>
<keyword evidence="14" id="KW-1185">Reference proteome</keyword>
<evidence type="ECO:0000256" key="3">
    <source>
        <dbReference type="ARBA" id="ARBA00022553"/>
    </source>
</evidence>
<dbReference type="EMBL" id="QGTQ01000003">
    <property type="protein sequence ID" value="PWW06145.1"/>
    <property type="molecule type" value="Genomic_DNA"/>
</dbReference>
<dbReference type="InterPro" id="IPR036890">
    <property type="entry name" value="HATPase_C_sf"/>
</dbReference>
<feature type="transmembrane region" description="Helical" evidence="10">
    <location>
        <begin position="72"/>
        <end position="90"/>
    </location>
</feature>
<keyword evidence="10" id="KW-0472">Membrane</keyword>
<evidence type="ECO:0000256" key="9">
    <source>
        <dbReference type="SAM" id="Coils"/>
    </source>
</evidence>